<accession>F8FL92</accession>
<feature type="transmembrane region" description="Helical" evidence="1">
    <location>
        <begin position="62"/>
        <end position="80"/>
    </location>
</feature>
<evidence type="ECO:0000313" key="3">
    <source>
        <dbReference type="Proteomes" id="UP000006620"/>
    </source>
</evidence>
<feature type="transmembrane region" description="Helical" evidence="1">
    <location>
        <begin position="33"/>
        <end position="50"/>
    </location>
</feature>
<organism evidence="2 3">
    <name type="scientific">Paenibacillus mucilaginosus (strain KNP414)</name>
    <dbReference type="NCBI Taxonomy" id="1036673"/>
    <lineage>
        <taxon>Bacteria</taxon>
        <taxon>Bacillati</taxon>
        <taxon>Bacillota</taxon>
        <taxon>Bacilli</taxon>
        <taxon>Bacillales</taxon>
        <taxon>Paenibacillaceae</taxon>
        <taxon>Paenibacillus</taxon>
    </lineage>
</organism>
<dbReference type="InterPro" id="IPR058247">
    <property type="entry name" value="DUF1453"/>
</dbReference>
<feature type="transmembrane region" description="Helical" evidence="1">
    <location>
        <begin position="92"/>
        <end position="111"/>
    </location>
</feature>
<dbReference type="KEGG" id="pms:KNP414_01447"/>
<keyword evidence="1" id="KW-1133">Transmembrane helix</keyword>
<dbReference type="EMBL" id="CP002869">
    <property type="protein sequence ID" value="AEI40011.1"/>
    <property type="molecule type" value="Genomic_DNA"/>
</dbReference>
<dbReference type="PATRIC" id="fig|1036673.3.peg.1269"/>
<name>F8FL92_PAEMK</name>
<feature type="transmembrane region" description="Helical" evidence="1">
    <location>
        <begin position="6"/>
        <end position="21"/>
    </location>
</feature>
<keyword evidence="1" id="KW-0812">Transmembrane</keyword>
<feature type="transmembrane region" description="Helical" evidence="1">
    <location>
        <begin position="123"/>
        <end position="144"/>
    </location>
</feature>
<dbReference type="Pfam" id="PF07301">
    <property type="entry name" value="DUF1453"/>
    <property type="match status" value="1"/>
</dbReference>
<dbReference type="InterPro" id="IPR031306">
    <property type="entry name" value="CcdC"/>
</dbReference>
<protein>
    <recommendedName>
        <fullName evidence="4">CcdC</fullName>
    </recommendedName>
</protein>
<dbReference type="AlphaFoldDB" id="F8FL92"/>
<evidence type="ECO:0000313" key="2">
    <source>
        <dbReference type="EMBL" id="AEI40011.1"/>
    </source>
</evidence>
<proteinExistence type="predicted"/>
<reference evidence="2 3" key="2">
    <citation type="journal article" date="2013" name="Genome Announc.">
        <title>Genome Sequence of Growth-Improving Paenibacillus mucilaginosus Strain KNP414.</title>
        <authorList>
            <person name="Lu J.J."/>
            <person name="Wang J.F."/>
            <person name="Hu X.F."/>
        </authorList>
    </citation>
    <scope>NUCLEOTIDE SEQUENCE [LARGE SCALE GENOMIC DNA]</scope>
    <source>
        <strain evidence="2 3">KNP414</strain>
    </source>
</reference>
<dbReference type="PANTHER" id="PTHR39164">
    <property type="entry name" value="PROTEIN CCDC"/>
    <property type="match status" value="1"/>
</dbReference>
<keyword evidence="1" id="KW-0472">Membrane</keyword>
<dbReference type="PANTHER" id="PTHR39164:SF1">
    <property type="entry name" value="PROTEIN CCDC"/>
    <property type="match status" value="1"/>
</dbReference>
<reference evidence="3" key="1">
    <citation type="submission" date="2011-06" db="EMBL/GenBank/DDBJ databases">
        <title>Complete genome sequence of Paenibacillus mucilaginosus KNP414.</title>
        <authorList>
            <person name="Wang J."/>
            <person name="Hu S."/>
            <person name="Hu X."/>
            <person name="Zhang B."/>
            <person name="Dong D."/>
            <person name="Zhang S."/>
            <person name="Zhao K."/>
            <person name="Wu D."/>
        </authorList>
    </citation>
    <scope>NUCLEOTIDE SEQUENCE [LARGE SCALE GENOMIC DNA]</scope>
    <source>
        <strain evidence="3">KNP414</strain>
    </source>
</reference>
<gene>
    <name evidence="2" type="ordered locus">KNP414_01447</name>
</gene>
<evidence type="ECO:0000256" key="1">
    <source>
        <dbReference type="SAM" id="Phobius"/>
    </source>
</evidence>
<dbReference type="HOGENOM" id="CLU_112887_1_0_9"/>
<dbReference type="Proteomes" id="UP000006620">
    <property type="component" value="Chromosome"/>
</dbReference>
<evidence type="ECO:0008006" key="4">
    <source>
        <dbReference type="Google" id="ProtNLM"/>
    </source>
</evidence>
<dbReference type="PIRSF" id="PIRSF021441">
    <property type="entry name" value="DUF1453"/>
    <property type="match status" value="1"/>
</dbReference>
<sequence>MEALPVLIMIVIVGFVLRRRIRAAARPVTGRGLRLLLPLLILPLGLPGVWNPQLHLTLKEVVLSLLFGLLMSVPMILTTNYERREDGRIYPVKSKAFIVVILALIALRLGLRSYLSALDPAELAMLFYLIAAAYIVPWRIAGFVKFRRIQGAARQEDQGFPL</sequence>
<dbReference type="RefSeq" id="WP_013915173.1">
    <property type="nucleotide sequence ID" value="NC_015690.1"/>
</dbReference>